<keyword evidence="2" id="KW-1185">Reference proteome</keyword>
<organism evidence="1 2">
    <name type="scientific">Alkalibacillus salilacus</name>
    <dbReference type="NCBI Taxonomy" id="284582"/>
    <lineage>
        <taxon>Bacteria</taxon>
        <taxon>Bacillati</taxon>
        <taxon>Bacillota</taxon>
        <taxon>Bacilli</taxon>
        <taxon>Bacillales</taxon>
        <taxon>Bacillaceae</taxon>
        <taxon>Alkalibacillus</taxon>
    </lineage>
</organism>
<sequence length="59" mass="7048">MNRLIDIPFDYVWMAEQSKEPGKQFKRYVAAYVRHNHPGYELVKIHKMKAEIKRKEGGD</sequence>
<dbReference type="EMBL" id="JAUSTQ010000002">
    <property type="protein sequence ID" value="MDQ0158839.1"/>
    <property type="molecule type" value="Genomic_DNA"/>
</dbReference>
<protein>
    <submittedName>
        <fullName evidence="1">Uncharacterized protein</fullName>
    </submittedName>
</protein>
<dbReference type="RefSeq" id="WP_306974835.1">
    <property type="nucleotide sequence ID" value="NZ_JAUSTQ010000002.1"/>
</dbReference>
<gene>
    <name evidence="1" type="ORF">J2S77_000795</name>
</gene>
<dbReference type="Proteomes" id="UP001224359">
    <property type="component" value="Unassembled WGS sequence"/>
</dbReference>
<evidence type="ECO:0000313" key="2">
    <source>
        <dbReference type="Proteomes" id="UP001224359"/>
    </source>
</evidence>
<comment type="caution">
    <text evidence="1">The sequence shown here is derived from an EMBL/GenBank/DDBJ whole genome shotgun (WGS) entry which is preliminary data.</text>
</comment>
<reference evidence="1 2" key="1">
    <citation type="submission" date="2023-07" db="EMBL/GenBank/DDBJ databases">
        <title>Genomic Encyclopedia of Type Strains, Phase IV (KMG-IV): sequencing the most valuable type-strain genomes for metagenomic binning, comparative biology and taxonomic classification.</title>
        <authorList>
            <person name="Goeker M."/>
        </authorList>
    </citation>
    <scope>NUCLEOTIDE SEQUENCE [LARGE SCALE GENOMIC DNA]</scope>
    <source>
        <strain evidence="1 2">DSM 16460</strain>
    </source>
</reference>
<proteinExistence type="predicted"/>
<evidence type="ECO:0000313" key="1">
    <source>
        <dbReference type="EMBL" id="MDQ0158839.1"/>
    </source>
</evidence>
<accession>A0ABT9VD62</accession>
<name>A0ABT9VD62_9BACI</name>